<proteinExistence type="predicted"/>
<dbReference type="Proteomes" id="UP000177942">
    <property type="component" value="Unassembled WGS sequence"/>
</dbReference>
<gene>
    <name evidence="2" type="ORF">A3A16_04060</name>
</gene>
<organism evidence="2 3">
    <name type="scientific">Candidatus Harrisonbacteria bacterium RIFCSPLOWO2_01_FULL_44_18</name>
    <dbReference type="NCBI Taxonomy" id="1798407"/>
    <lineage>
        <taxon>Bacteria</taxon>
        <taxon>Candidatus Harrisoniibacteriota</taxon>
    </lineage>
</organism>
<accession>A0A1G1ZNL3</accession>
<keyword evidence="1" id="KW-1133">Transmembrane helix</keyword>
<evidence type="ECO:0000313" key="2">
    <source>
        <dbReference type="EMBL" id="OGY65756.1"/>
    </source>
</evidence>
<protein>
    <submittedName>
        <fullName evidence="2">Uncharacterized protein</fullName>
    </submittedName>
</protein>
<comment type="caution">
    <text evidence="2">The sequence shown here is derived from an EMBL/GenBank/DDBJ whole genome shotgun (WGS) entry which is preliminary data.</text>
</comment>
<name>A0A1G1ZNL3_9BACT</name>
<dbReference type="Pfam" id="PF18895">
    <property type="entry name" value="T4SS_pilin"/>
    <property type="match status" value="1"/>
</dbReference>
<feature type="transmembrane region" description="Helical" evidence="1">
    <location>
        <begin position="51"/>
        <end position="75"/>
    </location>
</feature>
<evidence type="ECO:0000313" key="3">
    <source>
        <dbReference type="Proteomes" id="UP000177942"/>
    </source>
</evidence>
<keyword evidence="1" id="KW-0812">Transmembrane</keyword>
<evidence type="ECO:0000256" key="1">
    <source>
        <dbReference type="SAM" id="Phobius"/>
    </source>
</evidence>
<dbReference type="EMBL" id="MHJJ01000007">
    <property type="protein sequence ID" value="OGY65756.1"/>
    <property type="molecule type" value="Genomic_DNA"/>
</dbReference>
<keyword evidence="1" id="KW-0472">Membrane</keyword>
<dbReference type="InterPro" id="IPR043993">
    <property type="entry name" value="T4SS_pilin"/>
</dbReference>
<reference evidence="2 3" key="1">
    <citation type="journal article" date="2016" name="Nat. Commun.">
        <title>Thousands of microbial genomes shed light on interconnected biogeochemical processes in an aquifer system.</title>
        <authorList>
            <person name="Anantharaman K."/>
            <person name="Brown C.T."/>
            <person name="Hug L.A."/>
            <person name="Sharon I."/>
            <person name="Castelle C.J."/>
            <person name="Probst A.J."/>
            <person name="Thomas B.C."/>
            <person name="Singh A."/>
            <person name="Wilkins M.J."/>
            <person name="Karaoz U."/>
            <person name="Brodie E.L."/>
            <person name="Williams K.H."/>
            <person name="Hubbard S.S."/>
            <person name="Banfield J.F."/>
        </authorList>
    </citation>
    <scope>NUCLEOTIDE SEQUENCE [LARGE SCALE GENOMIC DNA]</scope>
</reference>
<feature type="transmembrane region" description="Helical" evidence="1">
    <location>
        <begin position="91"/>
        <end position="111"/>
    </location>
</feature>
<dbReference type="AlphaFoldDB" id="A0A1G1ZNL3"/>
<sequence>MKNWKTKVAIGTVAVAALLPLLGLAQVTGVVTPPSPPVTSAQDIINVLNTLINWVFTLLLILATFFIFYAAYLYLTAAGDAEKVKTASNQIIYAAVAIAVALVAQGVRFVVEQLLG</sequence>